<gene>
    <name evidence="2" type="ORF">FNK824_LOCUS43483</name>
</gene>
<organism evidence="2 3">
    <name type="scientific">Rotaria sordida</name>
    <dbReference type="NCBI Taxonomy" id="392033"/>
    <lineage>
        <taxon>Eukaryota</taxon>
        <taxon>Metazoa</taxon>
        <taxon>Spiralia</taxon>
        <taxon>Gnathifera</taxon>
        <taxon>Rotifera</taxon>
        <taxon>Eurotatoria</taxon>
        <taxon>Bdelloidea</taxon>
        <taxon>Philodinida</taxon>
        <taxon>Philodinidae</taxon>
        <taxon>Rotaria</taxon>
    </lineage>
</organism>
<dbReference type="InterPro" id="IPR013320">
    <property type="entry name" value="ConA-like_dom_sf"/>
</dbReference>
<feature type="domain" description="MAM" evidence="1">
    <location>
        <begin position="1"/>
        <end position="121"/>
    </location>
</feature>
<feature type="non-terminal residue" evidence="2">
    <location>
        <position position="121"/>
    </location>
</feature>
<reference evidence="2" key="1">
    <citation type="submission" date="2021-02" db="EMBL/GenBank/DDBJ databases">
        <authorList>
            <person name="Nowell W R."/>
        </authorList>
    </citation>
    <scope>NUCLEOTIDE SEQUENCE</scope>
</reference>
<dbReference type="AlphaFoldDB" id="A0A820NDG0"/>
<dbReference type="PROSITE" id="PS50060">
    <property type="entry name" value="MAM_2"/>
    <property type="match status" value="1"/>
</dbReference>
<dbReference type="InterPro" id="IPR000998">
    <property type="entry name" value="MAM_dom"/>
</dbReference>
<evidence type="ECO:0000313" key="2">
    <source>
        <dbReference type="EMBL" id="CAF4386783.1"/>
    </source>
</evidence>
<protein>
    <recommendedName>
        <fullName evidence="1">MAM domain-containing protein</fullName>
    </recommendedName>
</protein>
<proteinExistence type="predicted"/>
<dbReference type="Gene3D" id="2.60.120.200">
    <property type="match status" value="1"/>
</dbReference>
<accession>A0A820NDG0</accession>
<dbReference type="GO" id="GO:0016020">
    <property type="term" value="C:membrane"/>
    <property type="evidence" value="ECO:0007669"/>
    <property type="project" value="InterPro"/>
</dbReference>
<sequence length="121" mass="14129">MCTYKNSEKDSEIDWIRMRSDIGDNTIGTKFGTYLAFDMTSTTIPSSRTLLISPYLDNTVQYCFQYYYRRYGDGQGSLIINRQTFTNMTVDDLLVKHESNDFTNEWKIHQIVLNPLLNQTS</sequence>
<dbReference type="EMBL" id="CAJOBE010061152">
    <property type="protein sequence ID" value="CAF4386783.1"/>
    <property type="molecule type" value="Genomic_DNA"/>
</dbReference>
<evidence type="ECO:0000313" key="3">
    <source>
        <dbReference type="Proteomes" id="UP000663874"/>
    </source>
</evidence>
<dbReference type="Pfam" id="PF00629">
    <property type="entry name" value="MAM"/>
    <property type="match status" value="1"/>
</dbReference>
<dbReference type="Proteomes" id="UP000663874">
    <property type="component" value="Unassembled WGS sequence"/>
</dbReference>
<evidence type="ECO:0000259" key="1">
    <source>
        <dbReference type="PROSITE" id="PS50060"/>
    </source>
</evidence>
<name>A0A820NDG0_9BILA</name>
<dbReference type="SUPFAM" id="SSF49899">
    <property type="entry name" value="Concanavalin A-like lectins/glucanases"/>
    <property type="match status" value="1"/>
</dbReference>
<comment type="caution">
    <text evidence="2">The sequence shown here is derived from an EMBL/GenBank/DDBJ whole genome shotgun (WGS) entry which is preliminary data.</text>
</comment>